<dbReference type="EMBL" id="AM265639">
    <property type="protein sequence ID" value="CAK25002.1"/>
    <property type="molecule type" value="Genomic_DNA"/>
</dbReference>
<dbReference type="InterPro" id="IPR012337">
    <property type="entry name" value="RNaseH-like_sf"/>
</dbReference>
<dbReference type="KEGG" id="vg:5687472"/>
<feature type="domain" description="YprB ribonuclease H-like" evidence="1">
    <location>
        <begin position="144"/>
        <end position="268"/>
    </location>
</feature>
<reference evidence="2 3" key="1">
    <citation type="journal article" date="2006" name="J. Bacteriol.">
        <title>Genomic analysis of Pseudomonas aeruginosa phages LKD16 and LKA1: establishment of the phiKMV subgroup within the T7 supergroup.</title>
        <authorList>
            <person name="Ceyssens P.J."/>
            <person name="Lavigne R."/>
            <person name="Mattheus W."/>
            <person name="Chibeu A."/>
            <person name="Hertveldt K."/>
            <person name="Mast J."/>
            <person name="Robben J."/>
            <person name="Volckaert G."/>
        </authorList>
    </citation>
    <scope>NUCLEOTIDE SEQUENCE</scope>
</reference>
<accession>Q0E5Y0</accession>
<evidence type="ECO:0000313" key="3">
    <source>
        <dbReference type="Proteomes" id="UP000002089"/>
    </source>
</evidence>
<dbReference type="RefSeq" id="YP_001522875.1">
    <property type="nucleotide sequence ID" value="NC_009936.1"/>
</dbReference>
<dbReference type="InterPro" id="IPR038720">
    <property type="entry name" value="YprB_RNase_H-like_dom"/>
</dbReference>
<dbReference type="Pfam" id="PF13482">
    <property type="entry name" value="RNase_H_2"/>
    <property type="match status" value="1"/>
</dbReference>
<proteinExistence type="predicted"/>
<dbReference type="SUPFAM" id="SSF53098">
    <property type="entry name" value="Ribonuclease H-like"/>
    <property type="match status" value="1"/>
</dbReference>
<sequence length="343" mass="38763">MGKHLVTRKSFSDEDIAKALLVGGGNKTHAAQHLTNMGRGVVSRELLRHWLKQGKKNCRTSMSETTGEQAGCATSAAGTGTRPVEDGPCILSIDIETSPIEGRVWGLWKQNLGLNQITKEWNILSYCAKWLGDPNVIYSDLSQAENIADDSKLVAELYELLNEADLVVAQNGKRFDLPKIQARFVMAGYKPPRPFRVIDTMLMAKQQFGFTSNKLEWMTDKLCTTKKRKHEKFPGMELWNQCLAGNPEAWEEMRLYNIDDVISLEELYLILRPWYQGHPNVAVFNDGQEIACPKCGSHDLKRDGWTFTQSGKYELYHCNGCGGYSRGRYTKNSKEVRYAQLSN</sequence>
<name>Q0E5Y0_9CAUD</name>
<dbReference type="InterPro" id="IPR036397">
    <property type="entry name" value="RNaseH_sf"/>
</dbReference>
<dbReference type="OrthoDB" id="5039at10239"/>
<dbReference type="Gene3D" id="3.30.420.10">
    <property type="entry name" value="Ribonuclease H-like superfamily/Ribonuclease H"/>
    <property type="match status" value="1"/>
</dbReference>
<evidence type="ECO:0000313" key="2">
    <source>
        <dbReference type="EMBL" id="CAK25002.1"/>
    </source>
</evidence>
<dbReference type="Proteomes" id="UP000002089">
    <property type="component" value="Segment"/>
</dbReference>
<evidence type="ECO:0000259" key="1">
    <source>
        <dbReference type="Pfam" id="PF13482"/>
    </source>
</evidence>
<dbReference type="GeneID" id="5687472"/>
<dbReference type="GO" id="GO:0003676">
    <property type="term" value="F:nucleic acid binding"/>
    <property type="evidence" value="ECO:0007669"/>
    <property type="project" value="InterPro"/>
</dbReference>
<organism evidence="2 3">
    <name type="scientific">Pseudomonas phage LKA1</name>
    <dbReference type="NCBI Taxonomy" id="386793"/>
    <lineage>
        <taxon>Viruses</taxon>
        <taxon>Duplodnaviria</taxon>
        <taxon>Heunggongvirae</taxon>
        <taxon>Uroviricota</taxon>
        <taxon>Caudoviricetes</taxon>
        <taxon>Autographivirales</taxon>
        <taxon>Autoscriptoviridae</taxon>
        <taxon>Stubburvirus</taxon>
        <taxon>Stubburvirus LKA1</taxon>
    </lineage>
</organism>
<protein>
    <recommendedName>
        <fullName evidence="1">YprB ribonuclease H-like domain-containing protein</fullName>
    </recommendedName>
</protein>
<keyword evidence="3" id="KW-1185">Reference proteome</keyword>